<proteinExistence type="predicted"/>
<evidence type="ECO:0000313" key="2">
    <source>
        <dbReference type="EMBL" id="KAK7015226.1"/>
    </source>
</evidence>
<organism evidence="2 3">
    <name type="scientific">Favolaschia claudopus</name>
    <dbReference type="NCBI Taxonomy" id="2862362"/>
    <lineage>
        <taxon>Eukaryota</taxon>
        <taxon>Fungi</taxon>
        <taxon>Dikarya</taxon>
        <taxon>Basidiomycota</taxon>
        <taxon>Agaricomycotina</taxon>
        <taxon>Agaricomycetes</taxon>
        <taxon>Agaricomycetidae</taxon>
        <taxon>Agaricales</taxon>
        <taxon>Marasmiineae</taxon>
        <taxon>Mycenaceae</taxon>
        <taxon>Favolaschia</taxon>
    </lineage>
</organism>
<dbReference type="AlphaFoldDB" id="A0AAW0ASU7"/>
<dbReference type="Proteomes" id="UP001362999">
    <property type="component" value="Unassembled WGS sequence"/>
</dbReference>
<feature type="region of interest" description="Disordered" evidence="1">
    <location>
        <begin position="55"/>
        <end position="91"/>
    </location>
</feature>
<gene>
    <name evidence="2" type="ORF">R3P38DRAFT_2786755</name>
</gene>
<protein>
    <submittedName>
        <fullName evidence="2">Uncharacterized protein</fullName>
    </submittedName>
</protein>
<accession>A0AAW0ASU7</accession>
<feature type="region of interest" description="Disordered" evidence="1">
    <location>
        <begin position="138"/>
        <end position="214"/>
    </location>
</feature>
<reference evidence="2 3" key="1">
    <citation type="journal article" date="2024" name="J Genomics">
        <title>Draft genome sequencing and assembly of Favolaschia claudopus CIRM-BRFM 2984 isolated from oak limbs.</title>
        <authorList>
            <person name="Navarro D."/>
            <person name="Drula E."/>
            <person name="Chaduli D."/>
            <person name="Cazenave R."/>
            <person name="Ahrendt S."/>
            <person name="Wang J."/>
            <person name="Lipzen A."/>
            <person name="Daum C."/>
            <person name="Barry K."/>
            <person name="Grigoriev I.V."/>
            <person name="Favel A."/>
            <person name="Rosso M.N."/>
            <person name="Martin F."/>
        </authorList>
    </citation>
    <scope>NUCLEOTIDE SEQUENCE [LARGE SCALE GENOMIC DNA]</scope>
    <source>
        <strain evidence="2 3">CIRM-BRFM 2984</strain>
    </source>
</reference>
<feature type="compositionally biased region" description="Polar residues" evidence="1">
    <location>
        <begin position="138"/>
        <end position="149"/>
    </location>
</feature>
<comment type="caution">
    <text evidence="2">The sequence shown here is derived from an EMBL/GenBank/DDBJ whole genome shotgun (WGS) entry which is preliminary data.</text>
</comment>
<evidence type="ECO:0000256" key="1">
    <source>
        <dbReference type="SAM" id="MobiDB-lite"/>
    </source>
</evidence>
<keyword evidence="3" id="KW-1185">Reference proteome</keyword>
<evidence type="ECO:0000313" key="3">
    <source>
        <dbReference type="Proteomes" id="UP001362999"/>
    </source>
</evidence>
<name>A0AAW0ASU7_9AGAR</name>
<sequence>MQKCNSTEKFDECSDKLRSESRALEELSRNGSNNASQIDVNDSMVLVASGNLFTNQRRSDIRPKSDKRKRNLGIGGKSKEGSPAQVKPRREEKAIPSVLEWVHEYHCMIDVRQDNTRQILPHLTLHLAESDFGSSMITETRSFPTSPSLSVPAKRCPGRPKGSCNKKQRVHSEELPSEPKPRGRPRGSGPKLPPPTSLSIRLGNEISPSYSLEN</sequence>
<feature type="compositionally biased region" description="Basic and acidic residues" evidence="1">
    <location>
        <begin position="170"/>
        <end position="181"/>
    </location>
</feature>
<dbReference type="EMBL" id="JAWWNJ010000054">
    <property type="protein sequence ID" value="KAK7015226.1"/>
    <property type="molecule type" value="Genomic_DNA"/>
</dbReference>